<dbReference type="Pfam" id="PF13551">
    <property type="entry name" value="HTH_29"/>
    <property type="match status" value="1"/>
</dbReference>
<organism evidence="2 3">
    <name type="scientific">Paracoccus rhizosphaerae</name>
    <dbReference type="NCBI Taxonomy" id="1133347"/>
    <lineage>
        <taxon>Bacteria</taxon>
        <taxon>Pseudomonadati</taxon>
        <taxon>Pseudomonadota</taxon>
        <taxon>Alphaproteobacteria</taxon>
        <taxon>Rhodobacterales</taxon>
        <taxon>Paracoccaceae</taxon>
        <taxon>Paracoccus</taxon>
    </lineage>
</organism>
<reference evidence="2 3" key="1">
    <citation type="submission" date="2024-09" db="EMBL/GenBank/DDBJ databases">
        <authorList>
            <person name="Sun Q."/>
            <person name="Mori K."/>
        </authorList>
    </citation>
    <scope>NUCLEOTIDE SEQUENCE [LARGE SCALE GENOMIC DNA]</scope>
    <source>
        <strain evidence="2 3">CCM 7904</strain>
    </source>
</reference>
<evidence type="ECO:0000256" key="1">
    <source>
        <dbReference type="SAM" id="MobiDB-lite"/>
    </source>
</evidence>
<proteinExistence type="predicted"/>
<dbReference type="Proteomes" id="UP001589795">
    <property type="component" value="Unassembled WGS sequence"/>
</dbReference>
<feature type="compositionally biased region" description="Basic and acidic residues" evidence="1">
    <location>
        <begin position="67"/>
        <end position="82"/>
    </location>
</feature>
<protein>
    <submittedName>
        <fullName evidence="2">Helix-turn-helix domain-containing protein</fullName>
    </submittedName>
</protein>
<gene>
    <name evidence="2" type="ORF">ACFFIZ_09835</name>
</gene>
<evidence type="ECO:0000313" key="3">
    <source>
        <dbReference type="Proteomes" id="UP001589795"/>
    </source>
</evidence>
<sequence length="96" mass="10642">MLDGSLRTATAAQVLGLSQRQVQRLIREVRADGAMAVRHKLRGRLSNNRISDLKRDYVLSLPGRVEERRKAHQADHGADRSSARAPAPACLPINHL</sequence>
<name>A0ABV6CIN3_9RHOB</name>
<evidence type="ECO:0000313" key="2">
    <source>
        <dbReference type="EMBL" id="MFC0200608.1"/>
    </source>
</evidence>
<accession>A0ABV6CIN3</accession>
<dbReference type="EMBL" id="JBHLWQ010000087">
    <property type="protein sequence ID" value="MFC0200608.1"/>
    <property type="molecule type" value="Genomic_DNA"/>
</dbReference>
<dbReference type="RefSeq" id="WP_265507993.1">
    <property type="nucleotide sequence ID" value="NZ_JAOTBE010000051.1"/>
</dbReference>
<feature type="region of interest" description="Disordered" evidence="1">
    <location>
        <begin position="67"/>
        <end position="96"/>
    </location>
</feature>
<keyword evidence="3" id="KW-1185">Reference proteome</keyword>
<comment type="caution">
    <text evidence="2">The sequence shown here is derived from an EMBL/GenBank/DDBJ whole genome shotgun (WGS) entry which is preliminary data.</text>
</comment>